<keyword evidence="2" id="KW-1185">Reference proteome</keyword>
<dbReference type="GO" id="GO:0006508">
    <property type="term" value="P:proteolysis"/>
    <property type="evidence" value="ECO:0007669"/>
    <property type="project" value="InterPro"/>
</dbReference>
<accession>A0A8X6TMB9</accession>
<sequence length="149" mass="16899">MPLIVRAPNNDFKPKIKYCGYTNENNSKTKRFNCNLWGQKSAECKNKKDGSKCSKFGHIAIFCDQSEVNQTLVTRSNTFTKKIEKYVEIQGVKINALFDTGSELSMISYESYVKIGPPKLTFNNASSARISGKCLSPLRLFYSDIKFDK</sequence>
<comment type="caution">
    <text evidence="1">The sequence shown here is derived from an EMBL/GenBank/DDBJ whole genome shotgun (WGS) entry which is preliminary data.</text>
</comment>
<name>A0A8X6TMB9_NEPPI</name>
<protein>
    <submittedName>
        <fullName evidence="1">Uncharacterized protein</fullName>
    </submittedName>
</protein>
<proteinExistence type="predicted"/>
<dbReference type="AlphaFoldDB" id="A0A8X6TMB9"/>
<gene>
    <name evidence="1" type="ORF">NPIL_551611</name>
</gene>
<dbReference type="InterPro" id="IPR001969">
    <property type="entry name" value="Aspartic_peptidase_AS"/>
</dbReference>
<dbReference type="SUPFAM" id="SSF50630">
    <property type="entry name" value="Acid proteases"/>
    <property type="match status" value="1"/>
</dbReference>
<dbReference type="Proteomes" id="UP000887013">
    <property type="component" value="Unassembled WGS sequence"/>
</dbReference>
<organism evidence="1 2">
    <name type="scientific">Nephila pilipes</name>
    <name type="common">Giant wood spider</name>
    <name type="synonym">Nephila maculata</name>
    <dbReference type="NCBI Taxonomy" id="299642"/>
    <lineage>
        <taxon>Eukaryota</taxon>
        <taxon>Metazoa</taxon>
        <taxon>Ecdysozoa</taxon>
        <taxon>Arthropoda</taxon>
        <taxon>Chelicerata</taxon>
        <taxon>Arachnida</taxon>
        <taxon>Araneae</taxon>
        <taxon>Araneomorphae</taxon>
        <taxon>Entelegynae</taxon>
        <taxon>Araneoidea</taxon>
        <taxon>Nephilidae</taxon>
        <taxon>Nephila</taxon>
    </lineage>
</organism>
<reference evidence="1" key="1">
    <citation type="submission" date="2020-08" db="EMBL/GenBank/DDBJ databases">
        <title>Multicomponent nature underlies the extraordinary mechanical properties of spider dragline silk.</title>
        <authorList>
            <person name="Kono N."/>
            <person name="Nakamura H."/>
            <person name="Mori M."/>
            <person name="Yoshida Y."/>
            <person name="Ohtoshi R."/>
            <person name="Malay A.D."/>
            <person name="Moran D.A.P."/>
            <person name="Tomita M."/>
            <person name="Numata K."/>
            <person name="Arakawa K."/>
        </authorList>
    </citation>
    <scope>NUCLEOTIDE SEQUENCE</scope>
</reference>
<evidence type="ECO:0000313" key="2">
    <source>
        <dbReference type="Proteomes" id="UP000887013"/>
    </source>
</evidence>
<dbReference type="EMBL" id="BMAW01106742">
    <property type="protein sequence ID" value="GFT25906.1"/>
    <property type="molecule type" value="Genomic_DNA"/>
</dbReference>
<dbReference type="PROSITE" id="PS00141">
    <property type="entry name" value="ASP_PROTEASE"/>
    <property type="match status" value="1"/>
</dbReference>
<dbReference type="OrthoDB" id="6471812at2759"/>
<evidence type="ECO:0000313" key="1">
    <source>
        <dbReference type="EMBL" id="GFT25906.1"/>
    </source>
</evidence>
<dbReference type="GO" id="GO:0004190">
    <property type="term" value="F:aspartic-type endopeptidase activity"/>
    <property type="evidence" value="ECO:0007669"/>
    <property type="project" value="InterPro"/>
</dbReference>
<dbReference type="InterPro" id="IPR021109">
    <property type="entry name" value="Peptidase_aspartic_dom_sf"/>
</dbReference>